<evidence type="ECO:0000256" key="6">
    <source>
        <dbReference type="SAM" id="Phobius"/>
    </source>
</evidence>
<name>A0A0F9ZK40_9BACT</name>
<proteinExistence type="inferred from homology"/>
<keyword evidence="2" id="KW-0732">Signal</keyword>
<dbReference type="Pfam" id="PF13462">
    <property type="entry name" value="Thioredoxin_4"/>
    <property type="match status" value="1"/>
</dbReference>
<dbReference type="PANTHER" id="PTHR13887">
    <property type="entry name" value="GLUTATHIONE S-TRANSFERASE KAPPA"/>
    <property type="match status" value="1"/>
</dbReference>
<comment type="caution">
    <text evidence="8">The sequence shown here is derived from an EMBL/GenBank/DDBJ whole genome shotgun (WGS) entry which is preliminary data.</text>
</comment>
<keyword evidence="6" id="KW-0472">Membrane</keyword>
<evidence type="ECO:0000259" key="7">
    <source>
        <dbReference type="PROSITE" id="PS51352"/>
    </source>
</evidence>
<evidence type="ECO:0000313" key="8">
    <source>
        <dbReference type="EMBL" id="KKP44504.1"/>
    </source>
</evidence>
<evidence type="ECO:0000256" key="1">
    <source>
        <dbReference type="ARBA" id="ARBA00005791"/>
    </source>
</evidence>
<keyword evidence="6" id="KW-0812">Transmembrane</keyword>
<dbReference type="AlphaFoldDB" id="A0A0F9ZK40"/>
<keyword evidence="6" id="KW-1133">Transmembrane helix</keyword>
<evidence type="ECO:0000256" key="2">
    <source>
        <dbReference type="ARBA" id="ARBA00022729"/>
    </source>
</evidence>
<dbReference type="InterPro" id="IPR036249">
    <property type="entry name" value="Thioredoxin-like_sf"/>
</dbReference>
<evidence type="ECO:0000313" key="9">
    <source>
        <dbReference type="Proteomes" id="UP000034302"/>
    </source>
</evidence>
<dbReference type="SUPFAM" id="SSF52833">
    <property type="entry name" value="Thioredoxin-like"/>
    <property type="match status" value="1"/>
</dbReference>
<keyword evidence="4" id="KW-1015">Disulfide bond</keyword>
<keyword evidence="3" id="KW-0560">Oxidoreductase</keyword>
<keyword evidence="5" id="KW-0676">Redox-active center</keyword>
<dbReference type="EMBL" id="LBOV01000002">
    <property type="protein sequence ID" value="KKP44504.1"/>
    <property type="molecule type" value="Genomic_DNA"/>
</dbReference>
<dbReference type="GO" id="GO:0016491">
    <property type="term" value="F:oxidoreductase activity"/>
    <property type="evidence" value="ECO:0007669"/>
    <property type="project" value="UniProtKB-KW"/>
</dbReference>
<sequence>MPRAKKKIEEKVTKKVTPKVEEKEIVINLDTIAIPGAIIIAGLIIAGAIFFTNKGNVGEADTNTDNNNPTQETFVEAETNIDDDAYMGDKKKAKVAIVEFSDYECPFCKRHFQETSPQLIEEYVDTGEVIIVFRDFPLGFHDPAATLEARAAECARSLSDNATYFKYHDLVFNNTPGNGAGLSNDVLIGYAGELGLSTDKFSTCLSGTDFKDEIAKDMADGSEAGVSGTPAFIIGKLGSDGSVKGKLISGAYPFETFKEIIDEYLK</sequence>
<dbReference type="PANTHER" id="PTHR13887:SF14">
    <property type="entry name" value="DISULFIDE BOND FORMATION PROTEIN D"/>
    <property type="match status" value="1"/>
</dbReference>
<dbReference type="Proteomes" id="UP000034302">
    <property type="component" value="Unassembled WGS sequence"/>
</dbReference>
<accession>A0A0F9ZK40</accession>
<dbReference type="InterPro" id="IPR012336">
    <property type="entry name" value="Thioredoxin-like_fold"/>
</dbReference>
<gene>
    <name evidence="8" type="ORF">UR34_C0002G0007</name>
</gene>
<comment type="similarity">
    <text evidence="1">Belongs to the thioredoxin family. DsbA subfamily.</text>
</comment>
<protein>
    <submittedName>
        <fullName evidence="8">DSBA oxidoreductase</fullName>
    </submittedName>
</protein>
<dbReference type="InterPro" id="IPR013766">
    <property type="entry name" value="Thioredoxin_domain"/>
</dbReference>
<feature type="domain" description="Thioredoxin" evidence="7">
    <location>
        <begin position="57"/>
        <end position="266"/>
    </location>
</feature>
<dbReference type="PROSITE" id="PS51352">
    <property type="entry name" value="THIOREDOXIN_2"/>
    <property type="match status" value="1"/>
</dbReference>
<dbReference type="Gene3D" id="3.40.30.10">
    <property type="entry name" value="Glutaredoxin"/>
    <property type="match status" value="1"/>
</dbReference>
<evidence type="ECO:0000256" key="5">
    <source>
        <dbReference type="ARBA" id="ARBA00023284"/>
    </source>
</evidence>
<feature type="transmembrane region" description="Helical" evidence="6">
    <location>
        <begin position="32"/>
        <end position="51"/>
    </location>
</feature>
<organism evidence="8 9">
    <name type="scientific">candidate division WS6 bacterium GW2011_GWC1_33_20</name>
    <dbReference type="NCBI Taxonomy" id="1619089"/>
    <lineage>
        <taxon>Bacteria</taxon>
        <taxon>Candidatus Dojkabacteria</taxon>
    </lineage>
</organism>
<evidence type="ECO:0000256" key="4">
    <source>
        <dbReference type="ARBA" id="ARBA00023157"/>
    </source>
</evidence>
<reference evidence="8 9" key="1">
    <citation type="journal article" date="2015" name="Nature">
        <title>rRNA introns, odd ribosomes, and small enigmatic genomes across a large radiation of phyla.</title>
        <authorList>
            <person name="Brown C.T."/>
            <person name="Hug L.A."/>
            <person name="Thomas B.C."/>
            <person name="Sharon I."/>
            <person name="Castelle C.J."/>
            <person name="Singh A."/>
            <person name="Wilkins M.J."/>
            <person name="Williams K.H."/>
            <person name="Banfield J.F."/>
        </authorList>
    </citation>
    <scope>NUCLEOTIDE SEQUENCE [LARGE SCALE GENOMIC DNA]</scope>
</reference>
<evidence type="ECO:0000256" key="3">
    <source>
        <dbReference type="ARBA" id="ARBA00023002"/>
    </source>
</evidence>